<name>A0ABW5V3C4_9MICO</name>
<evidence type="ECO:0000313" key="2">
    <source>
        <dbReference type="Proteomes" id="UP001597492"/>
    </source>
</evidence>
<reference evidence="2" key="1">
    <citation type="journal article" date="2019" name="Int. J. Syst. Evol. Microbiol.">
        <title>The Global Catalogue of Microorganisms (GCM) 10K type strain sequencing project: providing services to taxonomists for standard genome sequencing and annotation.</title>
        <authorList>
            <consortium name="The Broad Institute Genomics Platform"/>
            <consortium name="The Broad Institute Genome Sequencing Center for Infectious Disease"/>
            <person name="Wu L."/>
            <person name="Ma J."/>
        </authorList>
    </citation>
    <scope>NUCLEOTIDE SEQUENCE [LARGE SCALE GENOMIC DNA]</scope>
    <source>
        <strain evidence="2">TISTR 1514</strain>
    </source>
</reference>
<evidence type="ECO:0000313" key="1">
    <source>
        <dbReference type="EMBL" id="MFD2759100.1"/>
    </source>
</evidence>
<protein>
    <recommendedName>
        <fullName evidence="3">Helix-turn-helix domain-containing protein</fullName>
    </recommendedName>
</protein>
<dbReference type="Proteomes" id="UP001597492">
    <property type="component" value="Unassembled WGS sequence"/>
</dbReference>
<dbReference type="EMBL" id="JBHUNE010000008">
    <property type="protein sequence ID" value="MFD2759100.1"/>
    <property type="molecule type" value="Genomic_DNA"/>
</dbReference>
<comment type="caution">
    <text evidence="1">The sequence shown here is derived from an EMBL/GenBank/DDBJ whole genome shotgun (WGS) entry which is preliminary data.</text>
</comment>
<organism evidence="1 2">
    <name type="scientific">Gulosibacter faecalis</name>
    <dbReference type="NCBI Taxonomy" id="272240"/>
    <lineage>
        <taxon>Bacteria</taxon>
        <taxon>Bacillati</taxon>
        <taxon>Actinomycetota</taxon>
        <taxon>Actinomycetes</taxon>
        <taxon>Micrococcales</taxon>
        <taxon>Microbacteriaceae</taxon>
        <taxon>Gulosibacter</taxon>
    </lineage>
</organism>
<dbReference type="RefSeq" id="WP_154651486.1">
    <property type="nucleotide sequence ID" value="NZ_JBHUNE010000008.1"/>
</dbReference>
<gene>
    <name evidence="1" type="ORF">ACFSW7_12005</name>
</gene>
<sequence>MLEGTRRAFVPIRRGFIQKPRGTEGGRGSSLALLARDSFALDAYLLLHALASSSEPYVAAYPAATWVQIVRLDEAATFEAGKSRWSKVVTKLVSLRLLERERKGNEMQYKLLHEAGTGEEYTRPKKAGDGHWLRLPYSYWIDEYDASLSHPEKLMLLIALDQQDDFPLPLNQSANWYGVSESTARRGLRGLEARGLLSKISSFVPSPRSPNGWAEEFRYTLQGPFSKKAIDDAQAASRKKVRFTEAGAS</sequence>
<evidence type="ECO:0008006" key="3">
    <source>
        <dbReference type="Google" id="ProtNLM"/>
    </source>
</evidence>
<accession>A0ABW5V3C4</accession>
<keyword evidence="2" id="KW-1185">Reference proteome</keyword>
<proteinExistence type="predicted"/>